<dbReference type="EMBL" id="JABWDY010014906">
    <property type="protein sequence ID" value="KAF5197237.1"/>
    <property type="molecule type" value="Genomic_DNA"/>
</dbReference>
<evidence type="ECO:0000313" key="2">
    <source>
        <dbReference type="Proteomes" id="UP000554482"/>
    </source>
</evidence>
<reference evidence="1 2" key="1">
    <citation type="submission" date="2020-06" db="EMBL/GenBank/DDBJ databases">
        <title>Transcriptomic and genomic resources for Thalictrum thalictroides and T. hernandezii: Facilitating candidate gene discovery in an emerging model plant lineage.</title>
        <authorList>
            <person name="Arias T."/>
            <person name="Riano-Pachon D.M."/>
            <person name="Di Stilio V.S."/>
        </authorList>
    </citation>
    <scope>NUCLEOTIDE SEQUENCE [LARGE SCALE GENOMIC DNA]</scope>
    <source>
        <strain evidence="2">cv. WT478/WT964</strain>
        <tissue evidence="1">Leaves</tissue>
    </source>
</reference>
<sequence length="105" mass="12162">VVVVVGWVPCNCNHPSNCQYCSANIITLLGRYPKSDQLWKLMNKVDALKALVSTGQITFEQTLQSWKKMDSEWVKQLKGELFLLYEFEEKKKRAFEIKEDGSFTL</sequence>
<dbReference type="AlphaFoldDB" id="A0A7J6WJY2"/>
<gene>
    <name evidence="1" type="ORF">FRX31_013176</name>
</gene>
<keyword evidence="2" id="KW-1185">Reference proteome</keyword>
<dbReference type="Proteomes" id="UP000554482">
    <property type="component" value="Unassembled WGS sequence"/>
</dbReference>
<feature type="non-terminal residue" evidence="1">
    <location>
        <position position="1"/>
    </location>
</feature>
<accession>A0A7J6WJY2</accession>
<evidence type="ECO:0000313" key="1">
    <source>
        <dbReference type="EMBL" id="KAF5197237.1"/>
    </source>
</evidence>
<comment type="caution">
    <text evidence="1">The sequence shown here is derived from an EMBL/GenBank/DDBJ whole genome shotgun (WGS) entry which is preliminary data.</text>
</comment>
<proteinExistence type="predicted"/>
<protein>
    <submittedName>
        <fullName evidence="1">Uncharacterized protein</fullName>
    </submittedName>
</protein>
<organism evidence="1 2">
    <name type="scientific">Thalictrum thalictroides</name>
    <name type="common">Rue-anemone</name>
    <name type="synonym">Anemone thalictroides</name>
    <dbReference type="NCBI Taxonomy" id="46969"/>
    <lineage>
        <taxon>Eukaryota</taxon>
        <taxon>Viridiplantae</taxon>
        <taxon>Streptophyta</taxon>
        <taxon>Embryophyta</taxon>
        <taxon>Tracheophyta</taxon>
        <taxon>Spermatophyta</taxon>
        <taxon>Magnoliopsida</taxon>
        <taxon>Ranunculales</taxon>
        <taxon>Ranunculaceae</taxon>
        <taxon>Thalictroideae</taxon>
        <taxon>Thalictrum</taxon>
    </lineage>
</organism>
<name>A0A7J6WJY2_THATH</name>